<evidence type="ECO:0000313" key="3">
    <source>
        <dbReference type="EMBL" id="BEH00261.1"/>
    </source>
</evidence>
<evidence type="ECO:0000256" key="1">
    <source>
        <dbReference type="ARBA" id="ARBA00008591"/>
    </source>
</evidence>
<proteinExistence type="inferred from homology"/>
<dbReference type="Proteomes" id="UP001496674">
    <property type="component" value="Chromosome"/>
</dbReference>
<dbReference type="PANTHER" id="PTHR37298">
    <property type="entry name" value="UPF0111 PROTEIN YKAA"/>
    <property type="match status" value="1"/>
</dbReference>
<organism evidence="3 4">
    <name type="scientific">Bacteroides sedimenti</name>
    <dbReference type="NCBI Taxonomy" id="2136147"/>
    <lineage>
        <taxon>Bacteria</taxon>
        <taxon>Pseudomonadati</taxon>
        <taxon>Bacteroidota</taxon>
        <taxon>Bacteroidia</taxon>
        <taxon>Bacteroidales</taxon>
        <taxon>Bacteroidaceae</taxon>
        <taxon>Bacteroides</taxon>
    </lineage>
</organism>
<protein>
    <recommendedName>
        <fullName evidence="5">DUF47 domain-containing protein</fullName>
    </recommendedName>
</protein>
<evidence type="ECO:0000313" key="4">
    <source>
        <dbReference type="Proteomes" id="UP001496674"/>
    </source>
</evidence>
<dbReference type="Gene3D" id="1.20.58.220">
    <property type="entry name" value="Phosphate transport system protein phou homolog 2, domain 2"/>
    <property type="match status" value="1"/>
</dbReference>
<dbReference type="InterPro" id="IPR038078">
    <property type="entry name" value="PhoU-like_sf"/>
</dbReference>
<keyword evidence="2" id="KW-0175">Coiled coil</keyword>
<dbReference type="RefSeq" id="WP_353331449.1">
    <property type="nucleotide sequence ID" value="NZ_AP028055.1"/>
</dbReference>
<sequence length="219" mass="24776">MKINTLLSMFAPKDVKFFPMLEETATILSQSATYLQELFACEDEAHKNELCRLIKAEEVKGDKVTGGIIHELNNTFITPFDREDVHALADAMDDVIDVINRCAQKVLLYQPKHFPEHSVKLVDIIKKGSDELLNAAYELSNIKKTDLRLRAHCKEIKRLEEEADVVYEEAIISLFKEASISSNTVELIKLKEIIQELEKAANKINSTGKAIVTILVKYA</sequence>
<keyword evidence="4" id="KW-1185">Reference proteome</keyword>
<name>A0ABN6Z6T7_9BACE</name>
<dbReference type="InterPro" id="IPR018445">
    <property type="entry name" value="Put_Phosphate_transp_reg"/>
</dbReference>
<feature type="coiled-coil region" evidence="2">
    <location>
        <begin position="142"/>
        <end position="210"/>
    </location>
</feature>
<gene>
    <name evidence="3" type="ORF">BSYN_25250</name>
</gene>
<dbReference type="EMBL" id="AP028055">
    <property type="protein sequence ID" value="BEH00261.1"/>
    <property type="molecule type" value="Genomic_DNA"/>
</dbReference>
<accession>A0ABN6Z6T7</accession>
<evidence type="ECO:0000256" key="2">
    <source>
        <dbReference type="SAM" id="Coils"/>
    </source>
</evidence>
<dbReference type="PANTHER" id="PTHR37298:SF1">
    <property type="entry name" value="UPF0111 PROTEIN YKAA"/>
    <property type="match status" value="1"/>
</dbReference>
<evidence type="ECO:0008006" key="5">
    <source>
        <dbReference type="Google" id="ProtNLM"/>
    </source>
</evidence>
<dbReference type="InterPro" id="IPR052912">
    <property type="entry name" value="UPF0111_domain"/>
</dbReference>
<comment type="similarity">
    <text evidence="1">Belongs to the UPF0111 family.</text>
</comment>
<reference evidence="3 4" key="1">
    <citation type="submission" date="2023-04" db="EMBL/GenBank/DDBJ databases">
        <title>Draft genome sequence of acteroides sedimenti strain YN3PY1.</title>
        <authorList>
            <person name="Yoshida N."/>
        </authorList>
    </citation>
    <scope>NUCLEOTIDE SEQUENCE [LARGE SCALE GENOMIC DNA]</scope>
    <source>
        <strain evidence="3 4">YN3PY1</strain>
    </source>
</reference>
<dbReference type="Pfam" id="PF01865">
    <property type="entry name" value="PhoU_div"/>
    <property type="match status" value="1"/>
</dbReference>